<accession>A0AA96DVT1</accession>
<organism evidence="1">
    <name type="scientific">Arcobacter cryaerophilus gv. pseudocryaerophilus</name>
    <dbReference type="NCBI Taxonomy" id="2933791"/>
    <lineage>
        <taxon>Bacteria</taxon>
        <taxon>Pseudomonadati</taxon>
        <taxon>Campylobacterota</taxon>
        <taxon>Epsilonproteobacteria</taxon>
        <taxon>Campylobacterales</taxon>
        <taxon>Arcobacteraceae</taxon>
        <taxon>Aliarcobacter</taxon>
    </lineage>
</organism>
<sequence>MLMAVLSVNLFADVKFSKEENDQMFNTQIKKIKLENNFPQKVDDHIYWIDLYANNKGALVYEYQIVKNLNQTQIKEYNKHLNSTLLSAYCNDKSIYEVIMVRNKRDINIIYRYEGENLAFIKVNKEICKKYRK</sequence>
<gene>
    <name evidence="1" type="ORF">RMP68_11175</name>
</gene>
<protein>
    <submittedName>
        <fullName evidence="1">Uncharacterized protein</fullName>
    </submittedName>
</protein>
<dbReference type="AlphaFoldDB" id="A0AA96DVT1"/>
<evidence type="ECO:0000313" key="1">
    <source>
        <dbReference type="EMBL" id="WNL35105.1"/>
    </source>
</evidence>
<dbReference type="Proteomes" id="UP001305220">
    <property type="component" value="Plasmid p82_LEO_62"/>
</dbReference>
<keyword evidence="1" id="KW-0614">Plasmid</keyword>
<dbReference type="EMBL" id="CP134857">
    <property type="protein sequence ID" value="WNL35105.1"/>
    <property type="molecule type" value="Genomic_DNA"/>
</dbReference>
<name>A0AA96DVT1_9BACT</name>
<proteinExistence type="predicted"/>
<reference evidence="1" key="1">
    <citation type="submission" date="2023-09" db="EMBL/GenBank/DDBJ databases">
        <title>Arcobacter tbilisiensis sp. nov. isolated from chicken meat in Tbilisi, Georgia.</title>
        <authorList>
            <person name="Matthias R."/>
            <person name="Zautner A.E."/>
        </authorList>
    </citation>
    <scope>NUCLEOTIDE SEQUENCE</scope>
    <source>
        <strain evidence="1">LEO 62</strain>
        <plasmid evidence="1">p82_LEO_62</plasmid>
    </source>
</reference>
<dbReference type="RefSeq" id="WP_390871694.1">
    <property type="nucleotide sequence ID" value="NZ_CP128653.1"/>
</dbReference>
<geneLocation type="plasmid" evidence="1">
    <name>p82_LEO_62</name>
</geneLocation>